<dbReference type="InterPro" id="IPR050445">
    <property type="entry name" value="Bact_polysacc_biosynth/exp"/>
</dbReference>
<evidence type="ECO:0000259" key="17">
    <source>
        <dbReference type="Pfam" id="PF13807"/>
    </source>
</evidence>
<keyword evidence="8 18" id="KW-0418">Kinase</keyword>
<dbReference type="InterPro" id="IPR003856">
    <property type="entry name" value="LPS_length_determ_N"/>
</dbReference>
<evidence type="ECO:0000256" key="9">
    <source>
        <dbReference type="ARBA" id="ARBA00022840"/>
    </source>
</evidence>
<gene>
    <name evidence="18" type="ORF">SAMN05443245_3849</name>
</gene>
<dbReference type="GO" id="GO:0005524">
    <property type="term" value="F:ATP binding"/>
    <property type="evidence" value="ECO:0007669"/>
    <property type="project" value="UniProtKB-KW"/>
</dbReference>
<dbReference type="EMBL" id="FNKP01000002">
    <property type="protein sequence ID" value="SDR24199.1"/>
    <property type="molecule type" value="Genomic_DNA"/>
</dbReference>
<keyword evidence="12" id="KW-0829">Tyrosine-protein kinase</keyword>
<evidence type="ECO:0000256" key="10">
    <source>
        <dbReference type="ARBA" id="ARBA00022989"/>
    </source>
</evidence>
<feature type="domain" description="Polysaccharide chain length determinant N-terminal" evidence="15">
    <location>
        <begin position="22"/>
        <end position="107"/>
    </location>
</feature>
<dbReference type="PANTHER" id="PTHR32309">
    <property type="entry name" value="TYROSINE-PROTEIN KINASE"/>
    <property type="match status" value="1"/>
</dbReference>
<dbReference type="Pfam" id="PF23607">
    <property type="entry name" value="WZC_N"/>
    <property type="match status" value="1"/>
</dbReference>
<dbReference type="Pfam" id="PF13614">
    <property type="entry name" value="AAA_31"/>
    <property type="match status" value="1"/>
</dbReference>
<dbReference type="Pfam" id="PF02706">
    <property type="entry name" value="Wzz"/>
    <property type="match status" value="1"/>
</dbReference>
<keyword evidence="10 14" id="KW-1133">Transmembrane helix</keyword>
<feature type="transmembrane region" description="Helical" evidence="14">
    <location>
        <begin position="448"/>
        <end position="467"/>
    </location>
</feature>
<keyword evidence="4" id="KW-0997">Cell inner membrane</keyword>
<dbReference type="PANTHER" id="PTHR32309:SF32">
    <property type="entry name" value="TYROSINE-PROTEIN KINASE ETK-RELATED"/>
    <property type="match status" value="1"/>
</dbReference>
<dbReference type="InterPro" id="IPR005702">
    <property type="entry name" value="Wzc-like_C"/>
</dbReference>
<evidence type="ECO:0000256" key="4">
    <source>
        <dbReference type="ARBA" id="ARBA00022519"/>
    </source>
</evidence>
<evidence type="ECO:0000256" key="3">
    <source>
        <dbReference type="ARBA" id="ARBA00022475"/>
    </source>
</evidence>
<evidence type="ECO:0000313" key="18">
    <source>
        <dbReference type="EMBL" id="SDR24199.1"/>
    </source>
</evidence>
<comment type="catalytic activity">
    <reaction evidence="13">
        <text>L-tyrosyl-[protein] + ATP = O-phospho-L-tyrosyl-[protein] + ADP + H(+)</text>
        <dbReference type="Rhea" id="RHEA:10596"/>
        <dbReference type="Rhea" id="RHEA-COMP:10136"/>
        <dbReference type="Rhea" id="RHEA-COMP:20101"/>
        <dbReference type="ChEBI" id="CHEBI:15378"/>
        <dbReference type="ChEBI" id="CHEBI:30616"/>
        <dbReference type="ChEBI" id="CHEBI:46858"/>
        <dbReference type="ChEBI" id="CHEBI:61978"/>
        <dbReference type="ChEBI" id="CHEBI:456216"/>
    </reaction>
</comment>
<keyword evidence="11 14" id="KW-0472">Membrane</keyword>
<keyword evidence="6 14" id="KW-0812">Transmembrane</keyword>
<keyword evidence="19" id="KW-1185">Reference proteome</keyword>
<evidence type="ECO:0000256" key="14">
    <source>
        <dbReference type="SAM" id="Phobius"/>
    </source>
</evidence>
<dbReference type="AlphaFoldDB" id="A0A1H1HFQ1"/>
<reference evidence="19" key="1">
    <citation type="submission" date="2016-10" db="EMBL/GenBank/DDBJ databases">
        <authorList>
            <person name="Varghese N."/>
        </authorList>
    </citation>
    <scope>NUCLEOTIDE SEQUENCE [LARGE SCALE GENOMIC DNA]</scope>
    <source>
        <strain evidence="19">GAS106B</strain>
    </source>
</reference>
<dbReference type="InterPro" id="IPR025669">
    <property type="entry name" value="AAA_dom"/>
</dbReference>
<accession>A0A1H1HFQ1</accession>
<keyword evidence="7" id="KW-0547">Nucleotide-binding</keyword>
<keyword evidence="5" id="KW-0808">Transferase</keyword>
<dbReference type="Pfam" id="PF13807">
    <property type="entry name" value="GNVR"/>
    <property type="match status" value="1"/>
</dbReference>
<evidence type="ECO:0000256" key="11">
    <source>
        <dbReference type="ARBA" id="ARBA00023136"/>
    </source>
</evidence>
<feature type="domain" description="Tyrosine-protein kinase G-rich" evidence="17">
    <location>
        <begin position="390"/>
        <end position="470"/>
    </location>
</feature>
<dbReference type="InterPro" id="IPR032807">
    <property type="entry name" value="GNVR"/>
</dbReference>
<evidence type="ECO:0000256" key="2">
    <source>
        <dbReference type="ARBA" id="ARBA00008883"/>
    </source>
</evidence>
<dbReference type="RefSeq" id="WP_074767621.1">
    <property type="nucleotide sequence ID" value="NZ_FNKP01000002.1"/>
</dbReference>
<dbReference type="InterPro" id="IPR027417">
    <property type="entry name" value="P-loop_NTPase"/>
</dbReference>
<dbReference type="NCBIfam" id="TIGR01007">
    <property type="entry name" value="eps_fam"/>
    <property type="match status" value="1"/>
</dbReference>
<comment type="subcellular location">
    <subcellularLocation>
        <location evidence="1">Cell inner membrane</location>
        <topology evidence="1">Multi-pass membrane protein</topology>
    </subcellularLocation>
</comment>
<evidence type="ECO:0000259" key="15">
    <source>
        <dbReference type="Pfam" id="PF02706"/>
    </source>
</evidence>
<sequence length="749" mass="80547">MSHVMDRREPAAQPTGFVLAALLDVFVLHRKMMFWIFGSIALLGVSWAFLSSPVYQADILVQIDEPVSDASGRSPLGDVATMFDVKSSADSEMRVLASRSVMANAVDLLHLDIEARPVRFPLIGNAISRANRSLSTPGLFGIGGYTWGSERIAVSSFDVPVDLEGASFDLTVTDAGHFRLSGPGLDGDQAGVIGAPTTFQSASGPLTLNVQSIAAKPGARFRLTRHSRVDTVNELQRDITVSRKGKDEIDVIEASLRGPDPQRIAETLNAVALFYVKQNIDRKTEEANSSRAFLEAQLGPLKDKLDAAEAALFDLRSRLSSVDISGEAQVLLQQSAANETLITQARQQRAGLMAQFGPTFPTVVAMDEKIAILRAQSDSLKTRIDLLPQQQREIVRAERDVKVNKDLYMGTLNNIGQLNMLQASPIGNVRLIDSALVSHQPVPKRRQVIIAAALIVGALAAVAAAYLRDMLFSGVSDVREIEQAVGLPVFAAVPLASRSRSVRMLPPLRHSRARGLLALTDPGDPAIESIRSLRAALQHSMLSTGNNVVMFTSPSPLIGKSFVSSNFAAVLAAAGKRVLLIDGDLRRGKLSEMFANDSSNGFADVVAQAIPIKAAIIQTGVPNLDFLPAGSRPRIVGDLLASRRLDHVMRELSAGYDVVVLDTAPLLAVPDAAILAPFAAGNVFVLARAGFTKLGALDETVRRLQQVGVEVAGVILNGIDPHAGHFRYGTSQDWYRYPATESRKEMDAS</sequence>
<protein>
    <submittedName>
        <fullName evidence="18">Tyrosine-protein kinase Etk/Wzc</fullName>
    </submittedName>
</protein>
<keyword evidence="3" id="KW-1003">Cell membrane</keyword>
<dbReference type="SUPFAM" id="SSF52540">
    <property type="entry name" value="P-loop containing nucleoside triphosphate hydrolases"/>
    <property type="match status" value="1"/>
</dbReference>
<evidence type="ECO:0000313" key="19">
    <source>
        <dbReference type="Proteomes" id="UP000183487"/>
    </source>
</evidence>
<feature type="domain" description="AAA" evidence="16">
    <location>
        <begin position="558"/>
        <end position="676"/>
    </location>
</feature>
<feature type="transmembrane region" description="Helical" evidence="14">
    <location>
        <begin position="32"/>
        <end position="50"/>
    </location>
</feature>
<evidence type="ECO:0000256" key="6">
    <source>
        <dbReference type="ARBA" id="ARBA00022692"/>
    </source>
</evidence>
<evidence type="ECO:0000256" key="5">
    <source>
        <dbReference type="ARBA" id="ARBA00022679"/>
    </source>
</evidence>
<dbReference type="GO" id="GO:0005886">
    <property type="term" value="C:plasma membrane"/>
    <property type="evidence" value="ECO:0007669"/>
    <property type="project" value="UniProtKB-SubCell"/>
</dbReference>
<evidence type="ECO:0000256" key="1">
    <source>
        <dbReference type="ARBA" id="ARBA00004429"/>
    </source>
</evidence>
<comment type="similarity">
    <text evidence="2">Belongs to the etk/wzc family.</text>
</comment>
<evidence type="ECO:0000256" key="12">
    <source>
        <dbReference type="ARBA" id="ARBA00023137"/>
    </source>
</evidence>
<evidence type="ECO:0000259" key="16">
    <source>
        <dbReference type="Pfam" id="PF13614"/>
    </source>
</evidence>
<evidence type="ECO:0000256" key="7">
    <source>
        <dbReference type="ARBA" id="ARBA00022741"/>
    </source>
</evidence>
<organism evidence="18 19">
    <name type="scientific">Paraburkholderia fungorum</name>
    <dbReference type="NCBI Taxonomy" id="134537"/>
    <lineage>
        <taxon>Bacteria</taxon>
        <taxon>Pseudomonadati</taxon>
        <taxon>Pseudomonadota</taxon>
        <taxon>Betaproteobacteria</taxon>
        <taxon>Burkholderiales</taxon>
        <taxon>Burkholderiaceae</taxon>
        <taxon>Paraburkholderia</taxon>
    </lineage>
</organism>
<name>A0A1H1HFQ1_9BURK</name>
<keyword evidence="9" id="KW-0067">ATP-binding</keyword>
<proteinExistence type="inferred from homology"/>
<dbReference type="GO" id="GO:0004713">
    <property type="term" value="F:protein tyrosine kinase activity"/>
    <property type="evidence" value="ECO:0007669"/>
    <property type="project" value="UniProtKB-KW"/>
</dbReference>
<evidence type="ECO:0000256" key="13">
    <source>
        <dbReference type="ARBA" id="ARBA00053015"/>
    </source>
</evidence>
<dbReference type="Proteomes" id="UP000183487">
    <property type="component" value="Unassembled WGS sequence"/>
</dbReference>
<dbReference type="CDD" id="cd05387">
    <property type="entry name" value="BY-kinase"/>
    <property type="match status" value="1"/>
</dbReference>
<dbReference type="Gene3D" id="3.40.50.300">
    <property type="entry name" value="P-loop containing nucleotide triphosphate hydrolases"/>
    <property type="match status" value="1"/>
</dbReference>
<evidence type="ECO:0000256" key="8">
    <source>
        <dbReference type="ARBA" id="ARBA00022777"/>
    </source>
</evidence>